<feature type="transmembrane region" description="Helical" evidence="7">
    <location>
        <begin position="340"/>
        <end position="360"/>
    </location>
</feature>
<sequence>MAEAREATLTAEWGVEPVPTEQRPLAAVEVFVLWFNLGVSLLLLVAGALLVPGLGLREALLATVVGAVLGNLLLGVAAWIGAEVGAPSMVLLRAPLGIRGSAVPTALNVLQNIGWGAFEILIIATSADAITRRLLGASNYVAWVAVFGLLTTLMAVGGPIVVVRRWLRRYAIWFVLASTVYLTWYALARFDIAALWNRPGTGELSFWLGVDLVVAMPVSWIPLVADYTRFATRPGGAFWGAAVGYGLANVWFYGLGALFMLALRAQDLVAAVLAIPAGAVALAILLVDETDEAFANIYSTSVSLQNLWPQANRKQLAVGAGVVCSVLAATVPLVQYESFLFLIGAFFVPLFGVLAADYFAVRRRRVFPDDLYGPAARAPRWPGFVSWLVGFVVYQWIVPTEIPGWKALLSALFGAVGAPFPLSSHLPWLGGSLPSLALSFVLYAVLARRR</sequence>
<organism evidence="8">
    <name type="scientific">uncultured prokaryote</name>
    <dbReference type="NCBI Taxonomy" id="198431"/>
    <lineage>
        <taxon>unclassified sequences</taxon>
        <taxon>environmental samples</taxon>
    </lineage>
</organism>
<dbReference type="InterPro" id="IPR001248">
    <property type="entry name" value="Pur-cyt_permease"/>
</dbReference>
<feature type="transmembrane region" description="Helical" evidence="7">
    <location>
        <begin position="170"/>
        <end position="187"/>
    </location>
</feature>
<feature type="transmembrane region" description="Helical" evidence="7">
    <location>
        <begin position="31"/>
        <end position="52"/>
    </location>
</feature>
<keyword evidence="6 7" id="KW-0472">Membrane</keyword>
<dbReference type="PIRSF" id="PIRSF002744">
    <property type="entry name" value="Pur-cyt_permease"/>
    <property type="match status" value="1"/>
</dbReference>
<evidence type="ECO:0000256" key="3">
    <source>
        <dbReference type="ARBA" id="ARBA00022448"/>
    </source>
</evidence>
<dbReference type="InterPro" id="IPR026030">
    <property type="entry name" value="Pur-cyt_permease_Fcy2/21/22"/>
</dbReference>
<feature type="transmembrane region" description="Helical" evidence="7">
    <location>
        <begin position="426"/>
        <end position="446"/>
    </location>
</feature>
<dbReference type="InterPro" id="IPR012732">
    <property type="entry name" value="Thia_CytX"/>
</dbReference>
<evidence type="ECO:0000256" key="6">
    <source>
        <dbReference type="ARBA" id="ARBA00023136"/>
    </source>
</evidence>
<dbReference type="Pfam" id="PF02133">
    <property type="entry name" value="Transp_cyt_pur"/>
    <property type="match status" value="1"/>
</dbReference>
<dbReference type="GO" id="GO:0015209">
    <property type="term" value="F:cytosine transmembrane transporter activity"/>
    <property type="evidence" value="ECO:0007669"/>
    <property type="project" value="InterPro"/>
</dbReference>
<keyword evidence="5 7" id="KW-1133">Transmembrane helix</keyword>
<feature type="transmembrane region" description="Helical" evidence="7">
    <location>
        <begin position="237"/>
        <end position="262"/>
    </location>
</feature>
<reference evidence="8" key="1">
    <citation type="journal article" date="2005" name="Environ. Microbiol.">
        <title>Genetic and functional properties of uncultivated thermophilic crenarchaeotes from a subsurface gold mine as revealed by analysis of genome fragments.</title>
        <authorList>
            <person name="Nunoura T."/>
            <person name="Hirayama H."/>
            <person name="Takami H."/>
            <person name="Oida H."/>
            <person name="Nishi S."/>
            <person name="Shimamura S."/>
            <person name="Suzuki Y."/>
            <person name="Inagaki F."/>
            <person name="Takai K."/>
            <person name="Nealson K.H."/>
            <person name="Horikoshi K."/>
        </authorList>
    </citation>
    <scope>NUCLEOTIDE SEQUENCE</scope>
</reference>
<dbReference type="PANTHER" id="PTHR30569">
    <property type="entry name" value="CYTOSINE TRANSPORTER CODB"/>
    <property type="match status" value="1"/>
</dbReference>
<feature type="transmembrane region" description="Helical" evidence="7">
    <location>
        <begin position="268"/>
        <end position="287"/>
    </location>
</feature>
<dbReference type="GO" id="GO:0005886">
    <property type="term" value="C:plasma membrane"/>
    <property type="evidence" value="ECO:0007669"/>
    <property type="project" value="TreeGrafter"/>
</dbReference>
<evidence type="ECO:0000256" key="1">
    <source>
        <dbReference type="ARBA" id="ARBA00004141"/>
    </source>
</evidence>
<comment type="similarity">
    <text evidence="2">Belongs to the purine-cytosine permease (2.A.39) family.</text>
</comment>
<feature type="transmembrane region" description="Helical" evidence="7">
    <location>
        <begin position="381"/>
        <end position="398"/>
    </location>
</feature>
<accession>H5SLW1</accession>
<comment type="subcellular location">
    <subcellularLocation>
        <location evidence="1">Membrane</location>
        <topology evidence="1">Multi-pass membrane protein</topology>
    </subcellularLocation>
</comment>
<feature type="transmembrane region" description="Helical" evidence="7">
    <location>
        <begin position="140"/>
        <end position="163"/>
    </location>
</feature>
<keyword evidence="3" id="KW-0813">Transport</keyword>
<dbReference type="InterPro" id="IPR030191">
    <property type="entry name" value="CodB"/>
</dbReference>
<evidence type="ECO:0000256" key="7">
    <source>
        <dbReference type="SAM" id="Phobius"/>
    </source>
</evidence>
<reference evidence="8" key="2">
    <citation type="journal article" date="2012" name="PLoS ONE">
        <title>A Deeply Branching Thermophilic Bacterium with an Ancient Acetyl-CoA Pathway Dominates a Subsurface Ecosystem.</title>
        <authorList>
            <person name="Takami H."/>
            <person name="Noguchi H."/>
            <person name="Takaki Y."/>
            <person name="Uchiyama I."/>
            <person name="Toyoda A."/>
            <person name="Nishi S."/>
            <person name="Chee G.-J."/>
            <person name="Arai W."/>
            <person name="Nunoura T."/>
            <person name="Itoh T."/>
            <person name="Hattori M."/>
            <person name="Takai K."/>
        </authorList>
    </citation>
    <scope>NUCLEOTIDE SEQUENCE</scope>
</reference>
<evidence type="ECO:0000256" key="2">
    <source>
        <dbReference type="ARBA" id="ARBA00008974"/>
    </source>
</evidence>
<evidence type="ECO:0000256" key="5">
    <source>
        <dbReference type="ARBA" id="ARBA00022989"/>
    </source>
</evidence>
<dbReference type="Gene3D" id="1.10.4160.10">
    <property type="entry name" value="Hydantoin permease"/>
    <property type="match status" value="1"/>
</dbReference>
<dbReference type="EMBL" id="AP011767">
    <property type="protein sequence ID" value="BAL57147.1"/>
    <property type="molecule type" value="Genomic_DNA"/>
</dbReference>
<feature type="transmembrane region" description="Helical" evidence="7">
    <location>
        <begin position="207"/>
        <end position="225"/>
    </location>
</feature>
<gene>
    <name evidence="8" type="ORF">HGMM_F47C12C24</name>
</gene>
<keyword evidence="4 7" id="KW-0812">Transmembrane</keyword>
<evidence type="ECO:0000256" key="4">
    <source>
        <dbReference type="ARBA" id="ARBA00022692"/>
    </source>
</evidence>
<dbReference type="CDD" id="cd11484">
    <property type="entry name" value="SLC-NCS1sbd_CobB-like"/>
    <property type="match status" value="1"/>
</dbReference>
<name>H5SLW1_9ZZZZ</name>
<feature type="transmembrane region" description="Helical" evidence="7">
    <location>
        <begin position="316"/>
        <end position="334"/>
    </location>
</feature>
<feature type="transmembrane region" description="Helical" evidence="7">
    <location>
        <begin position="59"/>
        <end position="82"/>
    </location>
</feature>
<dbReference type="NCBIfam" id="TIGR02358">
    <property type="entry name" value="thia_cytX"/>
    <property type="match status" value="1"/>
</dbReference>
<evidence type="ECO:0000313" key="8">
    <source>
        <dbReference type="EMBL" id="BAL57147.1"/>
    </source>
</evidence>
<protein>
    <submittedName>
        <fullName evidence="8">Hydroxymethylpyrimidine transporter CytX</fullName>
    </submittedName>
</protein>
<dbReference type="PANTHER" id="PTHR30569:SF0">
    <property type="entry name" value="CYTOSINE PERMEASE"/>
    <property type="match status" value="1"/>
</dbReference>
<dbReference type="AlphaFoldDB" id="H5SLW1"/>
<proteinExistence type="inferred from homology"/>